<dbReference type="Proteomes" id="UP000504635">
    <property type="component" value="Unplaced"/>
</dbReference>
<dbReference type="PROSITE" id="PS50950">
    <property type="entry name" value="ZF_THAP"/>
    <property type="match status" value="1"/>
</dbReference>
<proteinExistence type="predicted"/>
<feature type="compositionally biased region" description="Low complexity" evidence="7">
    <location>
        <begin position="174"/>
        <end position="190"/>
    </location>
</feature>
<evidence type="ECO:0000256" key="4">
    <source>
        <dbReference type="ARBA" id="ARBA00023125"/>
    </source>
</evidence>
<dbReference type="PANTHER" id="PTHR46600">
    <property type="entry name" value="THAP DOMAIN-CONTAINING"/>
    <property type="match status" value="1"/>
</dbReference>
<dbReference type="SUPFAM" id="SSF57716">
    <property type="entry name" value="Glucocorticoid receptor-like (DNA-binding domain)"/>
    <property type="match status" value="1"/>
</dbReference>
<sequence>MDFILAEESRLKEYQGHVTLIDGLEENLSICVVRRHFLETADVSLATILPIFNSLFSAFKCKSRNDKKEPGVTFHRFPKDPERRKRWVLEMRLAHWTPTNNDRVCSKHFEERWFYKCDTKRRLLDLAVPTIFPEFPKYLQKKKTPERSSMTSSRRLVKSLPSTSHDSESEMIEEASPSRATRRSSTTSSELFGEPVPSVSNDSDSELEEKALPSKECFCFKPQGAESSLRNKLFQLELRSREKSKKIRVLNQKVRRYKETINTLKTRLKILDKSDSLTAETILIEIV</sequence>
<evidence type="ECO:0000313" key="10">
    <source>
        <dbReference type="RefSeq" id="XP_030767347.1"/>
    </source>
</evidence>
<evidence type="ECO:0000259" key="8">
    <source>
        <dbReference type="PROSITE" id="PS50950"/>
    </source>
</evidence>
<dbReference type="InParanoid" id="A0A6J2YVN5"/>
<keyword evidence="3" id="KW-0862">Zinc</keyword>
<evidence type="ECO:0000256" key="1">
    <source>
        <dbReference type="ARBA" id="ARBA00022723"/>
    </source>
</evidence>
<evidence type="ECO:0000256" key="7">
    <source>
        <dbReference type="SAM" id="MobiDB-lite"/>
    </source>
</evidence>
<dbReference type="AlphaFoldDB" id="A0A6J2YVN5"/>
<feature type="compositionally biased region" description="Polar residues" evidence="7">
    <location>
        <begin position="147"/>
        <end position="164"/>
    </location>
</feature>
<keyword evidence="6" id="KW-0175">Coiled coil</keyword>
<feature type="region of interest" description="Disordered" evidence="7">
    <location>
        <begin position="142"/>
        <end position="206"/>
    </location>
</feature>
<dbReference type="SMART" id="SM00692">
    <property type="entry name" value="DM3"/>
    <property type="match status" value="1"/>
</dbReference>
<keyword evidence="1" id="KW-0479">Metal-binding</keyword>
<feature type="domain" description="THAP-type" evidence="8">
    <location>
        <begin position="49"/>
        <end position="132"/>
    </location>
</feature>
<dbReference type="SMART" id="SM00980">
    <property type="entry name" value="THAP"/>
    <property type="match status" value="1"/>
</dbReference>
<evidence type="ECO:0000256" key="2">
    <source>
        <dbReference type="ARBA" id="ARBA00022771"/>
    </source>
</evidence>
<dbReference type="GO" id="GO:0000978">
    <property type="term" value="F:RNA polymerase II cis-regulatory region sequence-specific DNA binding"/>
    <property type="evidence" value="ECO:0007669"/>
    <property type="project" value="TreeGrafter"/>
</dbReference>
<dbReference type="GeneID" id="115891088"/>
<dbReference type="Gene3D" id="6.20.210.20">
    <property type="entry name" value="THAP domain"/>
    <property type="match status" value="1"/>
</dbReference>
<dbReference type="GO" id="GO:0005634">
    <property type="term" value="C:nucleus"/>
    <property type="evidence" value="ECO:0007669"/>
    <property type="project" value="TreeGrafter"/>
</dbReference>
<evidence type="ECO:0000256" key="6">
    <source>
        <dbReference type="SAM" id="Coils"/>
    </source>
</evidence>
<dbReference type="Pfam" id="PF05485">
    <property type="entry name" value="THAP"/>
    <property type="match status" value="1"/>
</dbReference>
<dbReference type="KEGG" id="soy:115891088"/>
<organism evidence="9 10">
    <name type="scientific">Sitophilus oryzae</name>
    <name type="common">Rice weevil</name>
    <name type="synonym">Curculio oryzae</name>
    <dbReference type="NCBI Taxonomy" id="7048"/>
    <lineage>
        <taxon>Eukaryota</taxon>
        <taxon>Metazoa</taxon>
        <taxon>Ecdysozoa</taxon>
        <taxon>Arthropoda</taxon>
        <taxon>Hexapoda</taxon>
        <taxon>Insecta</taxon>
        <taxon>Pterygota</taxon>
        <taxon>Neoptera</taxon>
        <taxon>Endopterygota</taxon>
        <taxon>Coleoptera</taxon>
        <taxon>Polyphaga</taxon>
        <taxon>Cucujiformia</taxon>
        <taxon>Curculionidae</taxon>
        <taxon>Dryophthorinae</taxon>
        <taxon>Sitophilus</taxon>
    </lineage>
</organism>
<dbReference type="OrthoDB" id="6780995at2759"/>
<name>A0A6J2YVN5_SITOR</name>
<dbReference type="InterPro" id="IPR026516">
    <property type="entry name" value="THAP1/10"/>
</dbReference>
<dbReference type="RefSeq" id="XP_030767347.1">
    <property type="nucleotide sequence ID" value="XM_030911487.1"/>
</dbReference>
<dbReference type="GO" id="GO:0008270">
    <property type="term" value="F:zinc ion binding"/>
    <property type="evidence" value="ECO:0007669"/>
    <property type="project" value="UniProtKB-KW"/>
</dbReference>
<gene>
    <name evidence="10" type="primary">LOC115891088</name>
</gene>
<dbReference type="InterPro" id="IPR006612">
    <property type="entry name" value="THAP_Znf"/>
</dbReference>
<evidence type="ECO:0000256" key="3">
    <source>
        <dbReference type="ARBA" id="ARBA00022833"/>
    </source>
</evidence>
<dbReference type="PANTHER" id="PTHR46600:SF7">
    <property type="entry name" value="SI:DKEY-228B2.6-RELATED"/>
    <property type="match status" value="1"/>
</dbReference>
<evidence type="ECO:0000256" key="5">
    <source>
        <dbReference type="PROSITE-ProRule" id="PRU00309"/>
    </source>
</evidence>
<feature type="coiled-coil region" evidence="6">
    <location>
        <begin position="247"/>
        <end position="274"/>
    </location>
</feature>
<reference evidence="10" key="1">
    <citation type="submission" date="2025-08" db="UniProtKB">
        <authorList>
            <consortium name="RefSeq"/>
        </authorList>
    </citation>
    <scope>IDENTIFICATION</scope>
    <source>
        <tissue evidence="10">Gonads</tissue>
    </source>
</reference>
<dbReference type="GO" id="GO:0003700">
    <property type="term" value="F:DNA-binding transcription factor activity"/>
    <property type="evidence" value="ECO:0007669"/>
    <property type="project" value="TreeGrafter"/>
</dbReference>
<keyword evidence="2 5" id="KW-0863">Zinc-finger</keyword>
<evidence type="ECO:0000313" key="9">
    <source>
        <dbReference type="Proteomes" id="UP000504635"/>
    </source>
</evidence>
<dbReference type="InterPro" id="IPR038441">
    <property type="entry name" value="THAP_Znf_sf"/>
</dbReference>
<keyword evidence="4 5" id="KW-0238">DNA-binding</keyword>
<accession>A0A6J2YVN5</accession>
<dbReference type="GO" id="GO:0006357">
    <property type="term" value="P:regulation of transcription by RNA polymerase II"/>
    <property type="evidence" value="ECO:0007669"/>
    <property type="project" value="TreeGrafter"/>
</dbReference>
<protein>
    <submittedName>
        <fullName evidence="10">THAP domain-containing protein 1 A-like</fullName>
    </submittedName>
</protein>
<keyword evidence="9" id="KW-1185">Reference proteome</keyword>